<dbReference type="InterPro" id="IPR029069">
    <property type="entry name" value="HotDog_dom_sf"/>
</dbReference>
<dbReference type="Gene3D" id="3.10.129.10">
    <property type="entry name" value="Hotdog Thioesterase"/>
    <property type="match status" value="1"/>
</dbReference>
<comment type="caution">
    <text evidence="2">The sequence shown here is derived from an EMBL/GenBank/DDBJ whole genome shotgun (WGS) entry which is preliminary data.</text>
</comment>
<proteinExistence type="predicted"/>
<sequence length="209" mass="23918">MTFSVTLLPDLVLGCLRVKSFESAGNPENLIDFKEEDEMPLTEEKMREFVGIDSELIEGPDQVCKQMIRHWCEVMEDTNPLYQNDEYADKSKYGGIIAPPMQVQVYTMSPLWPKANREPNSMELLVAELAKQGYSSIVATEQGQEYFAPMKLGDQISYTISVDKISSEKQTVRGPGYFVTFLYKFYNQREELVCKQTFTILAYNAISKE</sequence>
<dbReference type="EMBL" id="JAGYPE010000004">
    <property type="protein sequence ID" value="MBS4184056.1"/>
    <property type="molecule type" value="Genomic_DNA"/>
</dbReference>
<reference evidence="2" key="1">
    <citation type="submission" date="2021-05" db="EMBL/GenBank/DDBJ databases">
        <title>Novel Bacillus species.</title>
        <authorList>
            <person name="Liu G."/>
        </authorList>
    </citation>
    <scope>NUCLEOTIDE SEQUENCE</scope>
    <source>
        <strain evidence="2">FJAT-50051</strain>
    </source>
</reference>
<feature type="domain" description="FAS1-like dehydratase" evidence="1">
    <location>
        <begin position="59"/>
        <end position="195"/>
    </location>
</feature>
<accession>A0A942YA24</accession>
<organism evidence="2">
    <name type="scientific">Neobacillus citreus</name>
    <dbReference type="NCBI Taxonomy" id="2833578"/>
    <lineage>
        <taxon>Bacteria</taxon>
        <taxon>Bacillati</taxon>
        <taxon>Bacillota</taxon>
        <taxon>Bacilli</taxon>
        <taxon>Bacillales</taxon>
        <taxon>Bacillaceae</taxon>
        <taxon>Neobacillus</taxon>
    </lineage>
</organism>
<dbReference type="Pfam" id="PF13452">
    <property type="entry name" value="FAS1_DH_region"/>
    <property type="match status" value="1"/>
</dbReference>
<evidence type="ECO:0000259" key="1">
    <source>
        <dbReference type="Pfam" id="PF13452"/>
    </source>
</evidence>
<dbReference type="CDD" id="cd03441">
    <property type="entry name" value="R_hydratase_like"/>
    <property type="match status" value="1"/>
</dbReference>
<evidence type="ECO:0000313" key="2">
    <source>
        <dbReference type="EMBL" id="MBS4184056.1"/>
    </source>
</evidence>
<dbReference type="AlphaFoldDB" id="A0A942YA24"/>
<dbReference type="SUPFAM" id="SSF54637">
    <property type="entry name" value="Thioesterase/thiol ester dehydrase-isomerase"/>
    <property type="match status" value="1"/>
</dbReference>
<name>A0A942YA24_9BACI</name>
<gene>
    <name evidence="2" type="ORF">KHB02_21930</name>
</gene>
<dbReference type="InterPro" id="IPR039569">
    <property type="entry name" value="FAS1-like_DH_region"/>
</dbReference>
<protein>
    <submittedName>
        <fullName evidence="2">MaoC family dehydratase N-terminal domain-containing protein</fullName>
    </submittedName>
</protein>